<dbReference type="SUPFAM" id="SSF55874">
    <property type="entry name" value="ATPase domain of HSP90 chaperone/DNA topoisomerase II/histidine kinase"/>
    <property type="match status" value="1"/>
</dbReference>
<dbReference type="GO" id="GO:0000155">
    <property type="term" value="F:phosphorelay sensor kinase activity"/>
    <property type="evidence" value="ECO:0007669"/>
    <property type="project" value="InterPro"/>
</dbReference>
<evidence type="ECO:0000259" key="4">
    <source>
        <dbReference type="PROSITE" id="PS50109"/>
    </source>
</evidence>
<evidence type="ECO:0000256" key="3">
    <source>
        <dbReference type="ARBA" id="ARBA00022553"/>
    </source>
</evidence>
<dbReference type="AlphaFoldDB" id="A0A2H5FRL7"/>
<dbReference type="EMBL" id="CP025493">
    <property type="protein sequence ID" value="AUH74208.1"/>
    <property type="molecule type" value="Genomic_DNA"/>
</dbReference>
<dbReference type="SUPFAM" id="SSF47384">
    <property type="entry name" value="Homodimeric domain of signal transducing histidine kinase"/>
    <property type="match status" value="1"/>
</dbReference>
<evidence type="ECO:0000313" key="6">
    <source>
        <dbReference type="Proteomes" id="UP000234343"/>
    </source>
</evidence>
<dbReference type="Gene3D" id="1.10.287.130">
    <property type="match status" value="1"/>
</dbReference>
<accession>A0A2H5FRL7</accession>
<dbReference type="RefSeq" id="WP_101901844.1">
    <property type="nucleotide sequence ID" value="NZ_CP025493.2"/>
</dbReference>
<keyword evidence="5" id="KW-0614">Plasmid</keyword>
<dbReference type="Gene3D" id="3.30.450.40">
    <property type="match status" value="1"/>
</dbReference>
<evidence type="ECO:0000256" key="2">
    <source>
        <dbReference type="ARBA" id="ARBA00012438"/>
    </source>
</evidence>
<dbReference type="InterPro" id="IPR029016">
    <property type="entry name" value="GAF-like_dom_sf"/>
</dbReference>
<protein>
    <recommendedName>
        <fullName evidence="2">histidine kinase</fullName>
        <ecNumber evidence="2">2.7.13.3</ecNumber>
    </recommendedName>
</protein>
<evidence type="ECO:0000313" key="5">
    <source>
        <dbReference type="EMBL" id="AUH74208.1"/>
    </source>
</evidence>
<dbReference type="InterPro" id="IPR005467">
    <property type="entry name" value="His_kinase_dom"/>
</dbReference>
<dbReference type="Gene3D" id="3.30.565.10">
    <property type="entry name" value="Histidine kinase-like ATPase, C-terminal domain"/>
    <property type="match status" value="1"/>
</dbReference>
<feature type="domain" description="Histidine kinase" evidence="4">
    <location>
        <begin position="180"/>
        <end position="390"/>
    </location>
</feature>
<dbReference type="PANTHER" id="PTHR43547:SF2">
    <property type="entry name" value="HYBRID SIGNAL TRANSDUCTION HISTIDINE KINASE C"/>
    <property type="match status" value="1"/>
</dbReference>
<comment type="catalytic activity">
    <reaction evidence="1">
        <text>ATP + protein L-histidine = ADP + protein N-phospho-L-histidine.</text>
        <dbReference type="EC" id="2.7.13.3"/>
    </reaction>
</comment>
<dbReference type="InterPro" id="IPR003594">
    <property type="entry name" value="HATPase_dom"/>
</dbReference>
<dbReference type="PANTHER" id="PTHR43547">
    <property type="entry name" value="TWO-COMPONENT HISTIDINE KINASE"/>
    <property type="match status" value="1"/>
</dbReference>
<dbReference type="Proteomes" id="UP000234343">
    <property type="component" value="Plasmid pLA01-117_113k"/>
</dbReference>
<proteinExistence type="predicted"/>
<evidence type="ECO:0000256" key="1">
    <source>
        <dbReference type="ARBA" id="ARBA00000085"/>
    </source>
</evidence>
<dbReference type="InterPro" id="IPR036097">
    <property type="entry name" value="HisK_dim/P_sf"/>
</dbReference>
<dbReference type="SMART" id="SM00387">
    <property type="entry name" value="HATPase_c"/>
    <property type="match status" value="1"/>
</dbReference>
<organism evidence="5 6">
    <name type="scientific">Legionella sainthelensi</name>
    <dbReference type="NCBI Taxonomy" id="28087"/>
    <lineage>
        <taxon>Bacteria</taxon>
        <taxon>Pseudomonadati</taxon>
        <taxon>Pseudomonadota</taxon>
        <taxon>Gammaproteobacteria</taxon>
        <taxon>Legionellales</taxon>
        <taxon>Legionellaceae</taxon>
        <taxon>Legionella</taxon>
    </lineage>
</organism>
<dbReference type="InterPro" id="IPR036890">
    <property type="entry name" value="HATPase_C_sf"/>
</dbReference>
<keyword evidence="6" id="KW-1185">Reference proteome</keyword>
<sequence>MIISQEQFFKIEQIFLGIIDIAIAIAKADFGNIQLIDNTTQHLKIVAQRGFPQYWLNYWDKVAKEQGTCRSALEQAGRVVIEDICNSPLFQGESLDIQLRAGVKAVQSTTIVNSTGKIIGKFSIHYKIPHKPNIHSLKVLDILAKHAADAIEHNEMLKKLIKRQEELKQEIDVRDEFISLLGHELRNSLTSSKINAQVCKRSLEQDKFDKIKLNKVFDLWIAQIKTLENISEPILDTTAISEGLFSFNPQEIDINELLMRITQRFSKEVSYNCISVIGYCDPFRIEQIVINLITNGIKYGKGKPIHVELLIEKKENLKIMVKDFGIGIAPENREKIFKKFARVNHKSIQSGLGLGLYIVNQIVTRLKGNINLESQVGIGSTFIVTLPLHIDTIKSRNERINSHIEKVD</sequence>
<dbReference type="EC" id="2.7.13.3" evidence="2"/>
<dbReference type="Pfam" id="PF02518">
    <property type="entry name" value="HATPase_c"/>
    <property type="match status" value="1"/>
</dbReference>
<dbReference type="SUPFAM" id="SSF55781">
    <property type="entry name" value="GAF domain-like"/>
    <property type="match status" value="1"/>
</dbReference>
<keyword evidence="3" id="KW-0597">Phosphoprotein</keyword>
<gene>
    <name evidence="5" type="ORF">CAB17_19885</name>
</gene>
<dbReference type="KEGG" id="lsh:CAB17_19885"/>
<reference evidence="5 6" key="1">
    <citation type="submission" date="2017-12" db="EMBL/GenBank/DDBJ databases">
        <title>Legionella sainthelensi LA01-117, whole genome sequence of a clinical isolate from New Zealand.</title>
        <authorList>
            <person name="Cree S.L."/>
            <person name="Slow S."/>
            <person name="Kennedy M.A."/>
            <person name="Murdoch D.R."/>
            <person name="Biggs P.J."/>
            <person name="Anderson T."/>
        </authorList>
    </citation>
    <scope>NUCLEOTIDE SEQUENCE [LARGE SCALE GENOMIC DNA]</scope>
    <source>
        <strain evidence="5 6">LA01-117</strain>
        <plasmid evidence="6">pLA01-117_113k</plasmid>
    </source>
</reference>
<dbReference type="PROSITE" id="PS50109">
    <property type="entry name" value="HIS_KIN"/>
    <property type="match status" value="1"/>
</dbReference>
<dbReference type="InterPro" id="IPR004358">
    <property type="entry name" value="Sig_transdc_His_kin-like_C"/>
</dbReference>
<dbReference type="PRINTS" id="PR00344">
    <property type="entry name" value="BCTRLSENSOR"/>
</dbReference>
<geneLocation type="plasmid" evidence="6">
    <name>pLA01-117_113k</name>
</geneLocation>
<name>A0A2H5FRL7_9GAMM</name>